<dbReference type="Gene3D" id="3.30.40.10">
    <property type="entry name" value="Zinc/RING finger domain, C3HC4 (zinc finger)"/>
    <property type="match status" value="1"/>
</dbReference>
<dbReference type="InterPro" id="IPR013083">
    <property type="entry name" value="Znf_RING/FYVE/PHD"/>
</dbReference>
<evidence type="ECO:0000256" key="2">
    <source>
        <dbReference type="ARBA" id="ARBA00022771"/>
    </source>
</evidence>
<dbReference type="InterPro" id="IPR011011">
    <property type="entry name" value="Znf_FYVE_PHD"/>
</dbReference>
<evidence type="ECO:0000256" key="4">
    <source>
        <dbReference type="PROSITE-ProRule" id="PRU00091"/>
    </source>
</evidence>
<keyword evidence="2 4" id="KW-0863">Zinc-finger</keyword>
<dbReference type="Pfam" id="PF01363">
    <property type="entry name" value="FYVE"/>
    <property type="match status" value="1"/>
</dbReference>
<organism evidence="6">
    <name type="scientific">Culicoides sonorensis</name>
    <name type="common">Biting midge</name>
    <dbReference type="NCBI Taxonomy" id="179676"/>
    <lineage>
        <taxon>Eukaryota</taxon>
        <taxon>Metazoa</taxon>
        <taxon>Ecdysozoa</taxon>
        <taxon>Arthropoda</taxon>
        <taxon>Hexapoda</taxon>
        <taxon>Insecta</taxon>
        <taxon>Pterygota</taxon>
        <taxon>Neoptera</taxon>
        <taxon>Endopterygota</taxon>
        <taxon>Diptera</taxon>
        <taxon>Nematocera</taxon>
        <taxon>Chironomoidea</taxon>
        <taxon>Ceratopogonidae</taxon>
        <taxon>Ceratopogoninae</taxon>
        <taxon>Culicoides</taxon>
        <taxon>Monoculicoides</taxon>
    </lineage>
</organism>
<evidence type="ECO:0000259" key="5">
    <source>
        <dbReference type="PROSITE" id="PS50178"/>
    </source>
</evidence>
<dbReference type="GO" id="GO:0031901">
    <property type="term" value="C:early endosome membrane"/>
    <property type="evidence" value="ECO:0007669"/>
    <property type="project" value="TreeGrafter"/>
</dbReference>
<dbReference type="PANTHER" id="PTHR46465:SF2">
    <property type="entry name" value="LATERAL SIGNALING TARGET PROTEIN 2 HOMOLOG"/>
    <property type="match status" value="1"/>
</dbReference>
<proteinExistence type="predicted"/>
<keyword evidence="1" id="KW-0479">Metal-binding</keyword>
<evidence type="ECO:0000313" key="6">
    <source>
        <dbReference type="EMBL" id="SSX18073.1"/>
    </source>
</evidence>
<dbReference type="OMA" id="INPFSPC"/>
<reference evidence="6" key="1">
    <citation type="submission" date="2018-07" db="EMBL/GenBank/DDBJ databases">
        <authorList>
            <person name="Quirk P.G."/>
            <person name="Krulwich T.A."/>
        </authorList>
    </citation>
    <scope>NUCLEOTIDE SEQUENCE</scope>
</reference>
<gene>
    <name evidence="6" type="primary">CSON007170</name>
</gene>
<dbReference type="PANTHER" id="PTHR46465">
    <property type="entry name" value="LATERAL SIGNALING TARGET PROTEIN 2 HOMOLOG"/>
    <property type="match status" value="1"/>
</dbReference>
<feature type="domain" description="FYVE-type" evidence="5">
    <location>
        <begin position="544"/>
        <end position="605"/>
    </location>
</feature>
<dbReference type="PROSITE" id="PS50178">
    <property type="entry name" value="ZF_FYVE"/>
    <property type="match status" value="1"/>
</dbReference>
<dbReference type="AlphaFoldDB" id="A0A336LN55"/>
<dbReference type="GO" id="GO:0008270">
    <property type="term" value="F:zinc ion binding"/>
    <property type="evidence" value="ECO:0007669"/>
    <property type="project" value="UniProtKB-KW"/>
</dbReference>
<keyword evidence="3" id="KW-0862">Zinc</keyword>
<dbReference type="EMBL" id="UFQT01000026">
    <property type="protein sequence ID" value="SSX18073.1"/>
    <property type="molecule type" value="Genomic_DNA"/>
</dbReference>
<protein>
    <submittedName>
        <fullName evidence="6">CSON007170 protein</fullName>
    </submittedName>
</protein>
<name>A0A336LN55_CULSO</name>
<evidence type="ECO:0000256" key="1">
    <source>
        <dbReference type="ARBA" id="ARBA00022723"/>
    </source>
</evidence>
<dbReference type="InterPro" id="IPR051118">
    <property type="entry name" value="LST-2"/>
</dbReference>
<dbReference type="VEuPathDB" id="VectorBase:CSON007170"/>
<dbReference type="SUPFAM" id="SSF57903">
    <property type="entry name" value="FYVE/PHD zinc finger"/>
    <property type="match status" value="1"/>
</dbReference>
<accession>A0A336LN55</accession>
<evidence type="ECO:0000256" key="3">
    <source>
        <dbReference type="ARBA" id="ARBA00022833"/>
    </source>
</evidence>
<dbReference type="InterPro" id="IPR017455">
    <property type="entry name" value="Znf_FYVE-rel"/>
</dbReference>
<sequence length="607" mass="68954">MDVLKKKIDCWLNKPKVNDKSLFAKFYYADKNLTSVANELDSFDGRAEPERCSRLVGKLRQGQDQVLVIINQIMDELLGDARACRAYRAKFPEEVLQESLAGQLWFGAECLAAGSSIMNREAESLTMRPLAKAVSKSLESIRNQLREQCLRNNSSSASKINLDANDSASEVLLESLKVFDRIFAEFELLYVSAMVQVKSKEELEMQELLCVLFSETLQRALSLGLLKQDQVDSYDPALMFSIPRLAIVTGLIFYDDGPLNLQRSVGEMSDMFKPFRKLLFKLRELLLRLTSAELHQLQFLLCTNERSEMNGNITLSEKIEKSFEYRLNKNLNLNYCNDTNSGSEVHITQNIVVSNMNLENLSFHTSSITNDISTEHFESGYSTGYASVDQSPENGSLYCLQNDSFYENRDANQKSFNETLIHRLFVCIAGVADQLQTNFAADLRQILRIVFTINTEPTNDVEKKPNGENEFSGELRTTYNIQDLTVSSRSEEHSESIVHEEHFLNFHEPVTSQPHFLQRHSSTPENDGNSSDLLVLQPPRWIPDNDAPLCMNCAVPFGLFFRRRHHCRNCGGVFCNVCSSLCTPLPKYGLFKAVRVCKDCFLSETRN</sequence>
<dbReference type="SMART" id="SM00064">
    <property type="entry name" value="FYVE"/>
    <property type="match status" value="1"/>
</dbReference>
<dbReference type="InterPro" id="IPR000306">
    <property type="entry name" value="Znf_FYVE"/>
</dbReference>